<evidence type="ECO:0000313" key="2">
    <source>
        <dbReference type="EMBL" id="KGO77258.1"/>
    </source>
</evidence>
<organism evidence="2 3">
    <name type="scientific">Penicillium italicum</name>
    <name type="common">Blue mold</name>
    <dbReference type="NCBI Taxonomy" id="40296"/>
    <lineage>
        <taxon>Eukaryota</taxon>
        <taxon>Fungi</taxon>
        <taxon>Dikarya</taxon>
        <taxon>Ascomycota</taxon>
        <taxon>Pezizomycotina</taxon>
        <taxon>Eurotiomycetes</taxon>
        <taxon>Eurotiomycetidae</taxon>
        <taxon>Eurotiales</taxon>
        <taxon>Aspergillaceae</taxon>
        <taxon>Penicillium</taxon>
    </lineage>
</organism>
<dbReference type="AlphaFoldDB" id="A0A0A2LDG5"/>
<feature type="compositionally biased region" description="Basic and acidic residues" evidence="1">
    <location>
        <begin position="31"/>
        <end position="46"/>
    </location>
</feature>
<sequence>MSSNRNSASRPDSRVSVRLAGGRRGEKGKRKGFEEEKEREVQGGGF</sequence>
<dbReference type="HOGENOM" id="CLU_3191521_0_0_1"/>
<feature type="region of interest" description="Disordered" evidence="1">
    <location>
        <begin position="1"/>
        <end position="46"/>
    </location>
</feature>
<accession>A0A0A2LDG5</accession>
<proteinExistence type="predicted"/>
<reference evidence="2 3" key="1">
    <citation type="journal article" date="2015" name="Mol. Plant Microbe Interact.">
        <title>Genome, transcriptome, and functional analyses of Penicillium expansum provide new insights into secondary metabolism and pathogenicity.</title>
        <authorList>
            <person name="Ballester A.R."/>
            <person name="Marcet-Houben M."/>
            <person name="Levin E."/>
            <person name="Sela N."/>
            <person name="Selma-Lazaro C."/>
            <person name="Carmona L."/>
            <person name="Wisniewski M."/>
            <person name="Droby S."/>
            <person name="Gonzalez-Candelas L."/>
            <person name="Gabaldon T."/>
        </authorList>
    </citation>
    <scope>NUCLEOTIDE SEQUENCE [LARGE SCALE GENOMIC DNA]</scope>
    <source>
        <strain evidence="2 3">PHI-1</strain>
    </source>
</reference>
<dbReference type="EMBL" id="JQGA01000203">
    <property type="protein sequence ID" value="KGO77258.1"/>
    <property type="molecule type" value="Genomic_DNA"/>
</dbReference>
<name>A0A0A2LDG5_PENIT</name>
<dbReference type="Proteomes" id="UP000030104">
    <property type="component" value="Unassembled WGS sequence"/>
</dbReference>
<feature type="compositionally biased region" description="Polar residues" evidence="1">
    <location>
        <begin position="1"/>
        <end position="10"/>
    </location>
</feature>
<evidence type="ECO:0000256" key="1">
    <source>
        <dbReference type="SAM" id="MobiDB-lite"/>
    </source>
</evidence>
<comment type="caution">
    <text evidence="2">The sequence shown here is derived from an EMBL/GenBank/DDBJ whole genome shotgun (WGS) entry which is preliminary data.</text>
</comment>
<gene>
    <name evidence="2" type="ORF">PITC_092180</name>
</gene>
<protein>
    <submittedName>
        <fullName evidence="2">Uncharacterized protein</fullName>
    </submittedName>
</protein>
<evidence type="ECO:0000313" key="3">
    <source>
        <dbReference type="Proteomes" id="UP000030104"/>
    </source>
</evidence>
<keyword evidence="3" id="KW-1185">Reference proteome</keyword>